<protein>
    <submittedName>
        <fullName evidence="1">Uncharacterized protein</fullName>
    </submittedName>
</protein>
<comment type="caution">
    <text evidence="1">The sequence shown here is derived from an EMBL/GenBank/DDBJ whole genome shotgun (WGS) entry which is preliminary data.</text>
</comment>
<sequence>MVSNRRGAEETRLSSRMLAAVTLSQYLVQSISLMMMLGQLGELELSGLSLLVSLLSLDGFSFSSLSKLLIIVTAFAFKEWNCGYVFQLPSSLFTQNRKHVKRLVILEWWPFELLNYLFGLLPNAQLKLQCFPDGMLCISLSLNTISTLNRNWILDCVKDMAPLFFVFRCKGLLQHIEAHASLAAFYLVGIPIPATVDSFVTPRDKGL</sequence>
<reference evidence="1 2" key="1">
    <citation type="submission" date="2024-11" db="EMBL/GenBank/DDBJ databases">
        <title>A near-complete genome assembly of Cinchona calisaya.</title>
        <authorList>
            <person name="Lian D.C."/>
            <person name="Zhao X.W."/>
            <person name="Wei L."/>
        </authorList>
    </citation>
    <scope>NUCLEOTIDE SEQUENCE [LARGE SCALE GENOMIC DNA]</scope>
    <source>
        <tissue evidence="1">Nenye</tissue>
    </source>
</reference>
<gene>
    <name evidence="1" type="ORF">ACH5RR_036260</name>
</gene>
<accession>A0ABD2Y456</accession>
<dbReference type="AlphaFoldDB" id="A0ABD2Y456"/>
<keyword evidence="2" id="KW-1185">Reference proteome</keyword>
<name>A0ABD2Y456_9GENT</name>
<evidence type="ECO:0000313" key="1">
    <source>
        <dbReference type="EMBL" id="KAL3501811.1"/>
    </source>
</evidence>
<dbReference type="EMBL" id="JBJUIK010000015">
    <property type="protein sequence ID" value="KAL3501811.1"/>
    <property type="molecule type" value="Genomic_DNA"/>
</dbReference>
<organism evidence="1 2">
    <name type="scientific">Cinchona calisaya</name>
    <dbReference type="NCBI Taxonomy" id="153742"/>
    <lineage>
        <taxon>Eukaryota</taxon>
        <taxon>Viridiplantae</taxon>
        <taxon>Streptophyta</taxon>
        <taxon>Embryophyta</taxon>
        <taxon>Tracheophyta</taxon>
        <taxon>Spermatophyta</taxon>
        <taxon>Magnoliopsida</taxon>
        <taxon>eudicotyledons</taxon>
        <taxon>Gunneridae</taxon>
        <taxon>Pentapetalae</taxon>
        <taxon>asterids</taxon>
        <taxon>lamiids</taxon>
        <taxon>Gentianales</taxon>
        <taxon>Rubiaceae</taxon>
        <taxon>Cinchonoideae</taxon>
        <taxon>Cinchoneae</taxon>
        <taxon>Cinchona</taxon>
    </lineage>
</organism>
<dbReference type="Proteomes" id="UP001630127">
    <property type="component" value="Unassembled WGS sequence"/>
</dbReference>
<evidence type="ECO:0000313" key="2">
    <source>
        <dbReference type="Proteomes" id="UP001630127"/>
    </source>
</evidence>
<proteinExistence type="predicted"/>